<reference evidence="1" key="1">
    <citation type="journal article" date="2021" name="bioRxiv">
        <title>Whole Genome Assembly and Annotation of Northern Wild Rice, Zizania palustris L., Supports a Whole Genome Duplication in the Zizania Genus.</title>
        <authorList>
            <person name="Haas M."/>
            <person name="Kono T."/>
            <person name="Macchietto M."/>
            <person name="Millas R."/>
            <person name="McGilp L."/>
            <person name="Shao M."/>
            <person name="Duquette J."/>
            <person name="Hirsch C.N."/>
            <person name="Kimball J."/>
        </authorList>
    </citation>
    <scope>NUCLEOTIDE SEQUENCE</scope>
    <source>
        <tissue evidence="1">Fresh leaf tissue</tissue>
    </source>
</reference>
<dbReference type="GO" id="GO:0000398">
    <property type="term" value="P:mRNA splicing, via spliceosome"/>
    <property type="evidence" value="ECO:0007669"/>
    <property type="project" value="InterPro"/>
</dbReference>
<organism evidence="1 2">
    <name type="scientific">Zizania palustris</name>
    <name type="common">Northern wild rice</name>
    <dbReference type="NCBI Taxonomy" id="103762"/>
    <lineage>
        <taxon>Eukaryota</taxon>
        <taxon>Viridiplantae</taxon>
        <taxon>Streptophyta</taxon>
        <taxon>Embryophyta</taxon>
        <taxon>Tracheophyta</taxon>
        <taxon>Spermatophyta</taxon>
        <taxon>Magnoliopsida</taxon>
        <taxon>Liliopsida</taxon>
        <taxon>Poales</taxon>
        <taxon>Poaceae</taxon>
        <taxon>BOP clade</taxon>
        <taxon>Oryzoideae</taxon>
        <taxon>Oryzeae</taxon>
        <taxon>Zizaniinae</taxon>
        <taxon>Zizania</taxon>
    </lineage>
</organism>
<dbReference type="AlphaFoldDB" id="A0A8J5SGL8"/>
<dbReference type="Proteomes" id="UP000729402">
    <property type="component" value="Unassembled WGS sequence"/>
</dbReference>
<comment type="caution">
    <text evidence="1">The sequence shown here is derived from an EMBL/GenBank/DDBJ whole genome shotgun (WGS) entry which is preliminary data.</text>
</comment>
<dbReference type="OrthoDB" id="267048at2759"/>
<name>A0A8J5SGL8_ZIZPA</name>
<accession>A0A8J5SGL8</accession>
<reference evidence="1" key="2">
    <citation type="submission" date="2021-02" db="EMBL/GenBank/DDBJ databases">
        <authorList>
            <person name="Kimball J.A."/>
            <person name="Haas M.W."/>
            <person name="Macchietto M."/>
            <person name="Kono T."/>
            <person name="Duquette J."/>
            <person name="Shao M."/>
        </authorList>
    </citation>
    <scope>NUCLEOTIDE SEQUENCE</scope>
    <source>
        <tissue evidence="1">Fresh leaf tissue</tissue>
    </source>
</reference>
<dbReference type="GO" id="GO:0005689">
    <property type="term" value="C:U12-type spliceosomal complex"/>
    <property type="evidence" value="ECO:0007669"/>
    <property type="project" value="InterPro"/>
</dbReference>
<protein>
    <submittedName>
        <fullName evidence="1">Uncharacterized protein</fullName>
    </submittedName>
</protein>
<dbReference type="EMBL" id="JAAALK010000287">
    <property type="protein sequence ID" value="KAG8057666.1"/>
    <property type="molecule type" value="Genomic_DNA"/>
</dbReference>
<keyword evidence="2" id="KW-1185">Reference proteome</keyword>
<sequence>MHDKVLNGRTLSASIAEDNGRASEFIRRRVNRDKSRCYERGGGGPPILRNNHSGRGLTQIFAEANIYLVPDKTIEHHVIMSAIYLSLESKLRQWSIYLMYDTEEECKILYHSGFKRKHAEELKALLLLFSDKRGGKKTFLLVT</sequence>
<gene>
    <name evidence="1" type="ORF">GUJ93_ZPchr0002g25231</name>
</gene>
<proteinExistence type="predicted"/>
<evidence type="ECO:0000313" key="2">
    <source>
        <dbReference type="Proteomes" id="UP000729402"/>
    </source>
</evidence>
<evidence type="ECO:0000313" key="1">
    <source>
        <dbReference type="EMBL" id="KAG8057666.1"/>
    </source>
</evidence>
<dbReference type="PANTHER" id="PTHR46259:SF1">
    <property type="entry name" value="ZINC FINGER CCHC-TYPE AND RNA-BINDING MOTIF-CONTAINING PROTEIN 1"/>
    <property type="match status" value="1"/>
</dbReference>
<dbReference type="InterPro" id="IPR044598">
    <property type="entry name" value="ZCRB1"/>
</dbReference>
<dbReference type="PANTHER" id="PTHR46259">
    <property type="entry name" value="ZINC FINGER CCHC-TYPE AND RNA-BINDING MOTIF-CONTAINING PROTEIN 1"/>
    <property type="match status" value="1"/>
</dbReference>